<dbReference type="EMBL" id="JAUFQU010000001">
    <property type="protein sequence ID" value="MDN3708659.1"/>
    <property type="molecule type" value="Genomic_DNA"/>
</dbReference>
<evidence type="ECO:0000313" key="3">
    <source>
        <dbReference type="Proteomes" id="UP001242368"/>
    </source>
</evidence>
<dbReference type="InterPro" id="IPR022385">
    <property type="entry name" value="Rhs_assc_core"/>
</dbReference>
<keyword evidence="3" id="KW-1185">Reference proteome</keyword>
<reference evidence="3" key="2">
    <citation type="journal article" date="2019" name="Int. J. Syst. Evol. Microbiol.">
        <title>The Global Catalogue of Microorganisms (GCM) 10K type strain sequencing project: providing services to taxonomists for standard genome sequencing and annotation.</title>
        <authorList>
            <consortium name="The Broad Institute Genomics Platform"/>
            <consortium name="The Broad Institute Genome Sequencing Center for Infectious Disease"/>
            <person name="Wu L."/>
            <person name="Ma J."/>
        </authorList>
    </citation>
    <scope>NUCLEOTIDE SEQUENCE [LARGE SCALE GENOMIC DNA]</scope>
    <source>
        <strain evidence="3">CECT 7184</strain>
    </source>
</reference>
<dbReference type="InterPro" id="IPR050708">
    <property type="entry name" value="T6SS_VgrG/RHS"/>
</dbReference>
<dbReference type="NCBIfam" id="TIGR03696">
    <property type="entry name" value="Rhs_assc_core"/>
    <property type="match status" value="1"/>
</dbReference>
<dbReference type="InterPro" id="IPR018247">
    <property type="entry name" value="EF_Hand_1_Ca_BS"/>
</dbReference>
<organism evidence="1 3">
    <name type="scientific">Paenimyroides ceti</name>
    <dbReference type="NCBI Taxonomy" id="395087"/>
    <lineage>
        <taxon>Bacteria</taxon>
        <taxon>Pseudomonadati</taxon>
        <taxon>Bacteroidota</taxon>
        <taxon>Flavobacteriia</taxon>
        <taxon>Flavobacteriales</taxon>
        <taxon>Flavobacteriaceae</taxon>
        <taxon>Paenimyroides</taxon>
    </lineage>
</organism>
<comment type="caution">
    <text evidence="1">The sequence shown here is derived from an EMBL/GenBank/DDBJ whole genome shotgun (WGS) entry which is preliminary data.</text>
</comment>
<dbReference type="PANTHER" id="PTHR32305:SF15">
    <property type="entry name" value="PROTEIN RHSA-RELATED"/>
    <property type="match status" value="1"/>
</dbReference>
<proteinExistence type="predicted"/>
<evidence type="ECO:0000313" key="1">
    <source>
        <dbReference type="EMBL" id="MDN3708659.1"/>
    </source>
</evidence>
<sequence length="321" mass="35143">MYSSTDGNNNGVIEPTEILEEHHYYPFGLEHQNYSTITGNTGYKYTFGGKEFQPEKDMNMYDFGARNYDPTLGRWMNVDPLVEKTMEAYSYVGNNPIRFTDPTGMIKDDIIINNKDKKEIIRIIVDTGDKDYVFDTELNINPDKPLVFDTGMSMEDLKKQYDAIGINLSGSATVGGGMEFGLSIAYFLNGESEGNLGIYTSKGGNVGVGGGAGFSFFGSKYNKDIATDFFDVKGFEGGYNAASIGVAGFGYSVTWSNTEGTHDEVYPGHRYPTTWTSRSLGYGSAPKTLSQVLGKAGKASATYSGGTSTLSREFKSKKVKK</sequence>
<reference evidence="1" key="3">
    <citation type="submission" date="2023-06" db="EMBL/GenBank/DDBJ databases">
        <authorList>
            <person name="Lucena T."/>
            <person name="Sun Q."/>
        </authorList>
    </citation>
    <scope>NUCLEOTIDE SEQUENCE</scope>
    <source>
        <strain evidence="1">CECT 7184</strain>
    </source>
</reference>
<gene>
    <name evidence="1" type="ORF">QW060_16275</name>
    <name evidence="2" type="ORF">QW060_18830</name>
</gene>
<reference evidence="1" key="1">
    <citation type="journal article" date="2014" name="Int. J. Syst. Evol. Microbiol.">
        <title>Complete genome of a new Firmicutes species belonging to the dominant human colonic microbiota ('Ruminococcus bicirculans') reveals two chromosomes and a selective capacity to utilize plant glucans.</title>
        <authorList>
            <consortium name="NISC Comparative Sequencing Program"/>
            <person name="Wegmann U."/>
            <person name="Louis P."/>
            <person name="Goesmann A."/>
            <person name="Henrissat B."/>
            <person name="Duncan S.H."/>
            <person name="Flint H.J."/>
        </authorList>
    </citation>
    <scope>NUCLEOTIDE SEQUENCE</scope>
    <source>
        <strain evidence="1">CECT 7184</strain>
    </source>
</reference>
<accession>A0ABT8CWT8</accession>
<dbReference type="Gene3D" id="2.180.10.10">
    <property type="entry name" value="RHS repeat-associated core"/>
    <property type="match status" value="1"/>
</dbReference>
<dbReference type="Proteomes" id="UP001242368">
    <property type="component" value="Unassembled WGS sequence"/>
</dbReference>
<protein>
    <submittedName>
        <fullName evidence="1">RHS repeat-associated core domain-containing protein</fullName>
    </submittedName>
</protein>
<dbReference type="PROSITE" id="PS00018">
    <property type="entry name" value="EF_HAND_1"/>
    <property type="match status" value="1"/>
</dbReference>
<name>A0ABT8CWT8_9FLAO</name>
<evidence type="ECO:0000313" key="2">
    <source>
        <dbReference type="EMBL" id="MDN3709110.1"/>
    </source>
</evidence>
<dbReference type="EMBL" id="JAUFQU010000017">
    <property type="protein sequence ID" value="MDN3709110.1"/>
    <property type="molecule type" value="Genomic_DNA"/>
</dbReference>
<dbReference type="PANTHER" id="PTHR32305">
    <property type="match status" value="1"/>
</dbReference>
<dbReference type="RefSeq" id="WP_290364513.1">
    <property type="nucleotide sequence ID" value="NZ_JAUFQU010000001.1"/>
</dbReference>